<evidence type="ECO:0000313" key="2">
    <source>
        <dbReference type="EMBL" id="CAI3978059.1"/>
    </source>
</evidence>
<protein>
    <submittedName>
        <fullName evidence="2">Uncharacterized protein</fullName>
    </submittedName>
</protein>
<evidence type="ECO:0000256" key="1">
    <source>
        <dbReference type="SAM" id="Coils"/>
    </source>
</evidence>
<reference evidence="3" key="2">
    <citation type="submission" date="2024-04" db="EMBL/GenBank/DDBJ databases">
        <authorList>
            <person name="Chen Y."/>
            <person name="Shah S."/>
            <person name="Dougan E. K."/>
            <person name="Thang M."/>
            <person name="Chan C."/>
        </authorList>
    </citation>
    <scope>NUCLEOTIDE SEQUENCE [LARGE SCALE GENOMIC DNA]</scope>
</reference>
<dbReference type="EMBL" id="CAMXCT020000385">
    <property type="protein sequence ID" value="CAL1131434.1"/>
    <property type="molecule type" value="Genomic_DNA"/>
</dbReference>
<dbReference type="Proteomes" id="UP001152797">
    <property type="component" value="Unassembled WGS sequence"/>
</dbReference>
<dbReference type="EMBL" id="CAMXCT010000385">
    <property type="protein sequence ID" value="CAI3978059.1"/>
    <property type="molecule type" value="Genomic_DNA"/>
</dbReference>
<reference evidence="2" key="1">
    <citation type="submission" date="2022-10" db="EMBL/GenBank/DDBJ databases">
        <authorList>
            <person name="Chen Y."/>
            <person name="Dougan E. K."/>
            <person name="Chan C."/>
            <person name="Rhodes N."/>
            <person name="Thang M."/>
        </authorList>
    </citation>
    <scope>NUCLEOTIDE SEQUENCE</scope>
</reference>
<comment type="caution">
    <text evidence="2">The sequence shown here is derived from an EMBL/GenBank/DDBJ whole genome shotgun (WGS) entry which is preliminary data.</text>
</comment>
<evidence type="ECO:0000313" key="3">
    <source>
        <dbReference type="EMBL" id="CAL1131434.1"/>
    </source>
</evidence>
<name>A0A9P1BRD4_9DINO</name>
<feature type="coiled-coil region" evidence="1">
    <location>
        <begin position="88"/>
        <end position="122"/>
    </location>
</feature>
<keyword evidence="1" id="KW-0175">Coiled coil</keyword>
<keyword evidence="4" id="KW-1185">Reference proteome</keyword>
<proteinExistence type="predicted"/>
<dbReference type="AlphaFoldDB" id="A0A9P1BRD4"/>
<evidence type="ECO:0000313" key="4">
    <source>
        <dbReference type="Proteomes" id="UP001152797"/>
    </source>
</evidence>
<dbReference type="EMBL" id="CAMXCT030000385">
    <property type="protein sequence ID" value="CAL4765371.1"/>
    <property type="molecule type" value="Genomic_DNA"/>
</dbReference>
<sequence length="204" mass="23257">MAEEGRALLRNFRLRQQLKLLPRSQPIGIGTAGTAGTVSLKRLEELLSHRAFGYESESFESFEAANVTLNDARKTTLQGQLQDLNATKEAEMLQFQEVEMAAQSLQQEMAKMVDEHEALTRQRYELWARQKELADETLRLQAVLADLDSDAQVKNDQPESEGNRSLAKTAERLKLHHLHLQRLLEEQKLLQQQLGSAEHMALQR</sequence>
<gene>
    <name evidence="2" type="ORF">C1SCF055_LOCUS6147</name>
</gene>
<accession>A0A9P1BRD4</accession>
<organism evidence="2">
    <name type="scientific">Cladocopium goreaui</name>
    <dbReference type="NCBI Taxonomy" id="2562237"/>
    <lineage>
        <taxon>Eukaryota</taxon>
        <taxon>Sar</taxon>
        <taxon>Alveolata</taxon>
        <taxon>Dinophyceae</taxon>
        <taxon>Suessiales</taxon>
        <taxon>Symbiodiniaceae</taxon>
        <taxon>Cladocopium</taxon>
    </lineage>
</organism>